<keyword evidence="10" id="KW-0732">Signal</keyword>
<sequence>MFITLNFNMLFRTCACILFQVQLQELGPGLVKPSQTLSLPCTASGFSITISGTYWHWIQKPLGKGLQWLGEIVYSGVIKYNPSFWTHSSISCDTLKKPLFLQLSSVTSEDTALCYCMRGTLREHQCEPRHKPP</sequence>
<dbReference type="SUPFAM" id="SSF48726">
    <property type="entry name" value="Immunoglobulin"/>
    <property type="match status" value="1"/>
</dbReference>
<evidence type="ECO:0000313" key="12">
    <source>
        <dbReference type="Ensembl" id="ENSPTEP00000002315.1"/>
    </source>
</evidence>
<dbReference type="GO" id="GO:0005576">
    <property type="term" value="C:extracellular region"/>
    <property type="evidence" value="ECO:0007669"/>
    <property type="project" value="UniProtKB-SubCell"/>
</dbReference>
<evidence type="ECO:0000256" key="4">
    <source>
        <dbReference type="ARBA" id="ARBA00022525"/>
    </source>
</evidence>
<dbReference type="InterPro" id="IPR013106">
    <property type="entry name" value="Ig_V-set"/>
</dbReference>
<dbReference type="AlphaFoldDB" id="A0A8C9GCQ4"/>
<dbReference type="SMART" id="SM00406">
    <property type="entry name" value="IGv"/>
    <property type="match status" value="1"/>
</dbReference>
<organism evidence="12 13">
    <name type="scientific">Piliocolobus tephrosceles</name>
    <name type="common">Ugandan red Colobus</name>
    <dbReference type="NCBI Taxonomy" id="591936"/>
    <lineage>
        <taxon>Eukaryota</taxon>
        <taxon>Metazoa</taxon>
        <taxon>Chordata</taxon>
        <taxon>Craniata</taxon>
        <taxon>Vertebrata</taxon>
        <taxon>Euteleostomi</taxon>
        <taxon>Mammalia</taxon>
        <taxon>Eutheria</taxon>
        <taxon>Euarchontoglires</taxon>
        <taxon>Primates</taxon>
        <taxon>Haplorrhini</taxon>
        <taxon>Catarrhini</taxon>
        <taxon>Cercopithecidae</taxon>
        <taxon>Colobinae</taxon>
        <taxon>Piliocolobus</taxon>
    </lineage>
</organism>
<evidence type="ECO:0000256" key="6">
    <source>
        <dbReference type="ARBA" id="ARBA00023130"/>
    </source>
</evidence>
<reference evidence="12" key="1">
    <citation type="submission" date="2025-08" db="UniProtKB">
        <authorList>
            <consortium name="Ensembl"/>
        </authorList>
    </citation>
    <scope>IDENTIFICATION</scope>
</reference>
<comment type="subcellular location">
    <subcellularLocation>
        <location evidence="1">Cell membrane</location>
    </subcellularLocation>
    <subcellularLocation>
        <location evidence="2">Secreted</location>
    </subcellularLocation>
</comment>
<keyword evidence="8" id="KW-0393">Immunoglobulin domain</keyword>
<protein>
    <recommendedName>
        <fullName evidence="11">Immunoglobulin V-set domain-containing protein</fullName>
    </recommendedName>
</protein>
<dbReference type="PANTHER" id="PTHR23266">
    <property type="entry name" value="IMMUNOGLOBULIN HEAVY CHAIN"/>
    <property type="match status" value="1"/>
</dbReference>
<evidence type="ECO:0000259" key="11">
    <source>
        <dbReference type="SMART" id="SM00406"/>
    </source>
</evidence>
<keyword evidence="9" id="KW-1280">Immunoglobulin</keyword>
<dbReference type="GO" id="GO:0005886">
    <property type="term" value="C:plasma membrane"/>
    <property type="evidence" value="ECO:0007669"/>
    <property type="project" value="UniProtKB-SubCell"/>
</dbReference>
<evidence type="ECO:0000256" key="10">
    <source>
        <dbReference type="SAM" id="SignalP"/>
    </source>
</evidence>
<keyword evidence="4" id="KW-0964">Secreted</keyword>
<dbReference type="InterPro" id="IPR013783">
    <property type="entry name" value="Ig-like_fold"/>
</dbReference>
<evidence type="ECO:0000256" key="3">
    <source>
        <dbReference type="ARBA" id="ARBA00022475"/>
    </source>
</evidence>
<proteinExistence type="predicted"/>
<evidence type="ECO:0000256" key="9">
    <source>
        <dbReference type="ARBA" id="ARBA00043265"/>
    </source>
</evidence>
<dbReference type="Gene3D" id="2.60.40.10">
    <property type="entry name" value="Immunoglobulins"/>
    <property type="match status" value="1"/>
</dbReference>
<keyword evidence="6" id="KW-1064">Adaptive immunity</keyword>
<feature type="signal peptide" evidence="10">
    <location>
        <begin position="1"/>
        <end position="16"/>
    </location>
</feature>
<evidence type="ECO:0000313" key="13">
    <source>
        <dbReference type="Proteomes" id="UP000694416"/>
    </source>
</evidence>
<feature type="domain" description="Immunoglobulin V-set" evidence="11">
    <location>
        <begin position="36"/>
        <end position="118"/>
    </location>
</feature>
<evidence type="ECO:0000256" key="1">
    <source>
        <dbReference type="ARBA" id="ARBA00004236"/>
    </source>
</evidence>
<dbReference type="GO" id="GO:0019814">
    <property type="term" value="C:immunoglobulin complex"/>
    <property type="evidence" value="ECO:0007669"/>
    <property type="project" value="UniProtKB-KW"/>
</dbReference>
<dbReference type="GO" id="GO:0002250">
    <property type="term" value="P:adaptive immune response"/>
    <property type="evidence" value="ECO:0007669"/>
    <property type="project" value="UniProtKB-KW"/>
</dbReference>
<keyword evidence="5" id="KW-0391">Immunity</keyword>
<evidence type="ECO:0000256" key="5">
    <source>
        <dbReference type="ARBA" id="ARBA00022859"/>
    </source>
</evidence>
<accession>A0A8C9GCQ4</accession>
<name>A0A8C9GCQ4_9PRIM</name>
<keyword evidence="13" id="KW-1185">Reference proteome</keyword>
<reference evidence="12" key="2">
    <citation type="submission" date="2025-09" db="UniProtKB">
        <authorList>
            <consortium name="Ensembl"/>
        </authorList>
    </citation>
    <scope>IDENTIFICATION</scope>
</reference>
<dbReference type="Ensembl" id="ENSPTET00000003587.1">
    <property type="protein sequence ID" value="ENSPTEP00000002315.1"/>
    <property type="gene ID" value="ENSPTEG00000002730.1"/>
</dbReference>
<keyword evidence="3" id="KW-1003">Cell membrane</keyword>
<dbReference type="InterPro" id="IPR036179">
    <property type="entry name" value="Ig-like_dom_sf"/>
</dbReference>
<evidence type="ECO:0000256" key="8">
    <source>
        <dbReference type="ARBA" id="ARBA00023319"/>
    </source>
</evidence>
<evidence type="ECO:0000256" key="7">
    <source>
        <dbReference type="ARBA" id="ARBA00023136"/>
    </source>
</evidence>
<dbReference type="InterPro" id="IPR050199">
    <property type="entry name" value="IgHV"/>
</dbReference>
<evidence type="ECO:0000256" key="2">
    <source>
        <dbReference type="ARBA" id="ARBA00004613"/>
    </source>
</evidence>
<dbReference type="Proteomes" id="UP000694416">
    <property type="component" value="Unplaced"/>
</dbReference>
<keyword evidence="7" id="KW-0472">Membrane</keyword>
<feature type="chain" id="PRO_5034600587" description="Immunoglobulin V-set domain-containing protein" evidence="10">
    <location>
        <begin position="17"/>
        <end position="133"/>
    </location>
</feature>